<accession>A0AAV4R3K4</accession>
<reference evidence="1 2" key="1">
    <citation type="submission" date="2021-06" db="EMBL/GenBank/DDBJ databases">
        <title>Caerostris darwini draft genome.</title>
        <authorList>
            <person name="Kono N."/>
            <person name="Arakawa K."/>
        </authorList>
    </citation>
    <scope>NUCLEOTIDE SEQUENCE [LARGE SCALE GENOMIC DNA]</scope>
</reference>
<keyword evidence="2" id="KW-1185">Reference proteome</keyword>
<organism evidence="1 2">
    <name type="scientific">Caerostris darwini</name>
    <dbReference type="NCBI Taxonomy" id="1538125"/>
    <lineage>
        <taxon>Eukaryota</taxon>
        <taxon>Metazoa</taxon>
        <taxon>Ecdysozoa</taxon>
        <taxon>Arthropoda</taxon>
        <taxon>Chelicerata</taxon>
        <taxon>Arachnida</taxon>
        <taxon>Araneae</taxon>
        <taxon>Araneomorphae</taxon>
        <taxon>Entelegynae</taxon>
        <taxon>Araneoidea</taxon>
        <taxon>Araneidae</taxon>
        <taxon>Caerostris</taxon>
    </lineage>
</organism>
<name>A0AAV4R3K4_9ARAC</name>
<dbReference type="AlphaFoldDB" id="A0AAV4R3K4"/>
<protein>
    <submittedName>
        <fullName evidence="1">Uncharacterized protein</fullName>
    </submittedName>
</protein>
<proteinExistence type="predicted"/>
<comment type="caution">
    <text evidence="1">The sequence shown here is derived from an EMBL/GenBank/DDBJ whole genome shotgun (WGS) entry which is preliminary data.</text>
</comment>
<sequence length="179" mass="20252">MVRDTVTFPRSIHQNQKLKWAPHTQSVGWGRWLLVDVIADGQGHPSGWTVERAGLRQKGEGVAWFNNSLFTDFAEEMTLKKKREIPPRNAIHPDGIPIREQREGFMSPVRDRKSGLERQRCTLSAAMRVLQITALFMGRAHLTSRLLGFRAKQQPAVGLSLADHTTTCHISTTRCEPCQ</sequence>
<evidence type="ECO:0000313" key="2">
    <source>
        <dbReference type="Proteomes" id="UP001054837"/>
    </source>
</evidence>
<dbReference type="EMBL" id="BPLQ01005630">
    <property type="protein sequence ID" value="GIY16057.1"/>
    <property type="molecule type" value="Genomic_DNA"/>
</dbReference>
<gene>
    <name evidence="1" type="ORF">CDAR_379211</name>
</gene>
<evidence type="ECO:0000313" key="1">
    <source>
        <dbReference type="EMBL" id="GIY16057.1"/>
    </source>
</evidence>
<dbReference type="Proteomes" id="UP001054837">
    <property type="component" value="Unassembled WGS sequence"/>
</dbReference>